<protein>
    <submittedName>
        <fullName evidence="2">BofC C-terminal domain-containing protein</fullName>
    </submittedName>
</protein>
<dbReference type="InterPro" id="IPR015050">
    <property type="entry name" value="BofC_C"/>
</dbReference>
<gene>
    <name evidence="2" type="ORF">WMW72_26815</name>
</gene>
<dbReference type="RefSeq" id="WP_341418652.1">
    <property type="nucleotide sequence ID" value="NZ_JBBPCC010000021.1"/>
</dbReference>
<proteinExistence type="predicted"/>
<sequence length="239" mass="27747">MKLYKWWNHLRRQWKRRLRLKRRLLYLAVLTLVLASCSAWVWFAQDRSATDETRAWFERHSQAVFGKTVAESKQPEEEVTRMLQGMDGEREAFTRKSYVCGEELERVGMLNAEGILDYYRQHPSLVVSLGEANRVFFTELIDDLSPECKEHAYFGLDAQGNLSMFEGVPGSGSENVLRTFFQLNIGHLESSLPRETVRQLYQGIRIRDLDDYNSVLSTLSDYAVEETEKAMQQAPLPIE</sequence>
<evidence type="ECO:0000313" key="3">
    <source>
        <dbReference type="Proteomes" id="UP001469365"/>
    </source>
</evidence>
<dbReference type="InterPro" id="IPR038117">
    <property type="entry name" value="BofC_C_sf"/>
</dbReference>
<dbReference type="Proteomes" id="UP001469365">
    <property type="component" value="Unassembled WGS sequence"/>
</dbReference>
<comment type="caution">
    <text evidence="2">The sequence shown here is derived from an EMBL/GenBank/DDBJ whole genome shotgun (WGS) entry which is preliminary data.</text>
</comment>
<evidence type="ECO:0000313" key="2">
    <source>
        <dbReference type="EMBL" id="MEK8131526.1"/>
    </source>
</evidence>
<reference evidence="2 3" key="1">
    <citation type="submission" date="2024-04" db="EMBL/GenBank/DDBJ databases">
        <title>draft genome sequnece of Paenibacillus filicis.</title>
        <authorList>
            <person name="Kim D.-U."/>
        </authorList>
    </citation>
    <scope>NUCLEOTIDE SEQUENCE [LARGE SCALE GENOMIC DNA]</scope>
    <source>
        <strain evidence="2 3">KACC14197</strain>
    </source>
</reference>
<dbReference type="Gene3D" id="3.30.70.1740">
    <property type="entry name" value="Bypass-of-forespore C, C-terminal domain"/>
    <property type="match status" value="1"/>
</dbReference>
<accession>A0ABU9DRP4</accession>
<dbReference type="Pfam" id="PF08955">
    <property type="entry name" value="BofC_C"/>
    <property type="match status" value="1"/>
</dbReference>
<feature type="domain" description="Bypass of forespore C C-terminal" evidence="1">
    <location>
        <begin position="142"/>
        <end position="220"/>
    </location>
</feature>
<evidence type="ECO:0000259" key="1">
    <source>
        <dbReference type="Pfam" id="PF08955"/>
    </source>
</evidence>
<organism evidence="2 3">
    <name type="scientific">Paenibacillus filicis</name>
    <dbReference type="NCBI Taxonomy" id="669464"/>
    <lineage>
        <taxon>Bacteria</taxon>
        <taxon>Bacillati</taxon>
        <taxon>Bacillota</taxon>
        <taxon>Bacilli</taxon>
        <taxon>Bacillales</taxon>
        <taxon>Paenibacillaceae</taxon>
        <taxon>Paenibacillus</taxon>
    </lineage>
</organism>
<keyword evidence="3" id="KW-1185">Reference proteome</keyword>
<dbReference type="EMBL" id="JBBPCC010000021">
    <property type="protein sequence ID" value="MEK8131526.1"/>
    <property type="molecule type" value="Genomic_DNA"/>
</dbReference>
<name>A0ABU9DRP4_9BACL</name>